<protein>
    <submittedName>
        <fullName evidence="1">Uncharacterized protein</fullName>
    </submittedName>
</protein>
<sequence>MNRRNMPSWCTMDRVSLFVACAMYSEPPLTPMVSGS</sequence>
<evidence type="ECO:0000313" key="1">
    <source>
        <dbReference type="EMBL" id="JAD55007.1"/>
    </source>
</evidence>
<reference evidence="1" key="2">
    <citation type="journal article" date="2015" name="Data Brief">
        <title>Shoot transcriptome of the giant reed, Arundo donax.</title>
        <authorList>
            <person name="Barrero R.A."/>
            <person name="Guerrero F.D."/>
            <person name="Moolhuijzen P."/>
            <person name="Goolsby J.A."/>
            <person name="Tidwell J."/>
            <person name="Bellgard S.E."/>
            <person name="Bellgard M.I."/>
        </authorList>
    </citation>
    <scope>NUCLEOTIDE SEQUENCE</scope>
    <source>
        <tissue evidence="1">Shoot tissue taken approximately 20 cm above the soil surface</tissue>
    </source>
</reference>
<reference evidence="1" key="1">
    <citation type="submission" date="2014-09" db="EMBL/GenBank/DDBJ databases">
        <authorList>
            <person name="Magalhaes I.L.F."/>
            <person name="Oliveira U."/>
            <person name="Santos F.R."/>
            <person name="Vidigal T.H.D.A."/>
            <person name="Brescovit A.D."/>
            <person name="Santos A.J."/>
        </authorList>
    </citation>
    <scope>NUCLEOTIDE SEQUENCE</scope>
    <source>
        <tissue evidence="1">Shoot tissue taken approximately 20 cm above the soil surface</tissue>
    </source>
</reference>
<dbReference type="AlphaFoldDB" id="A0A0A9B6S2"/>
<accession>A0A0A9B6S2</accession>
<proteinExistence type="predicted"/>
<name>A0A0A9B6S2_ARUDO</name>
<organism evidence="1">
    <name type="scientific">Arundo donax</name>
    <name type="common">Giant reed</name>
    <name type="synonym">Donax arundinaceus</name>
    <dbReference type="NCBI Taxonomy" id="35708"/>
    <lineage>
        <taxon>Eukaryota</taxon>
        <taxon>Viridiplantae</taxon>
        <taxon>Streptophyta</taxon>
        <taxon>Embryophyta</taxon>
        <taxon>Tracheophyta</taxon>
        <taxon>Spermatophyta</taxon>
        <taxon>Magnoliopsida</taxon>
        <taxon>Liliopsida</taxon>
        <taxon>Poales</taxon>
        <taxon>Poaceae</taxon>
        <taxon>PACMAD clade</taxon>
        <taxon>Arundinoideae</taxon>
        <taxon>Arundineae</taxon>
        <taxon>Arundo</taxon>
    </lineage>
</organism>
<dbReference type="EMBL" id="GBRH01242888">
    <property type="protein sequence ID" value="JAD55007.1"/>
    <property type="molecule type" value="Transcribed_RNA"/>
</dbReference>